<sequence>MGDEAINWLAGQLQGRKDGRPRNHNPRPAGVVRPGSGTDALLRHLQQLPDRWFFHCELVLALGRSKGEIDWALQYLTGRSLVQAKLTELPGRKPVLRYRLICDRREVPANSSGLPDGASQA</sequence>
<dbReference type="AlphaFoldDB" id="A0AAJ2V9S5"/>
<evidence type="ECO:0000256" key="1">
    <source>
        <dbReference type="SAM" id="MobiDB-lite"/>
    </source>
</evidence>
<reference evidence="2" key="1">
    <citation type="submission" date="2023-11" db="EMBL/GenBank/DDBJ databases">
        <title>Identification and selenium tolerance of Delftia acidovorans R3-25.</title>
        <authorList>
            <person name="Zhang S."/>
            <person name="Liu Y."/>
            <person name="Guo Y."/>
        </authorList>
    </citation>
    <scope>NUCLEOTIDE SEQUENCE</scope>
    <source>
        <strain evidence="2">R3-25</strain>
    </source>
</reference>
<dbReference type="EMBL" id="JAWWMZ010000003">
    <property type="protein sequence ID" value="MDX4954031.1"/>
    <property type="molecule type" value="Genomic_DNA"/>
</dbReference>
<feature type="region of interest" description="Disordered" evidence="1">
    <location>
        <begin position="12"/>
        <end position="36"/>
    </location>
</feature>
<accession>A0AAJ2V9S5</accession>
<dbReference type="Proteomes" id="UP001287445">
    <property type="component" value="Unassembled WGS sequence"/>
</dbReference>
<evidence type="ECO:0000313" key="3">
    <source>
        <dbReference type="Proteomes" id="UP001287445"/>
    </source>
</evidence>
<organism evidence="2 3">
    <name type="scientific">Delftia acidovorans</name>
    <name type="common">Pseudomonas acidovorans</name>
    <name type="synonym">Comamonas acidovorans</name>
    <dbReference type="NCBI Taxonomy" id="80866"/>
    <lineage>
        <taxon>Bacteria</taxon>
        <taxon>Pseudomonadati</taxon>
        <taxon>Pseudomonadota</taxon>
        <taxon>Betaproteobacteria</taxon>
        <taxon>Burkholderiales</taxon>
        <taxon>Comamonadaceae</taxon>
        <taxon>Delftia</taxon>
    </lineage>
</organism>
<protein>
    <submittedName>
        <fullName evidence="2">Uncharacterized protein</fullName>
    </submittedName>
</protein>
<comment type="caution">
    <text evidence="2">The sequence shown here is derived from an EMBL/GenBank/DDBJ whole genome shotgun (WGS) entry which is preliminary data.</text>
</comment>
<dbReference type="RefSeq" id="WP_123692012.1">
    <property type="nucleotide sequence ID" value="NZ_JAWWMZ010000003.1"/>
</dbReference>
<gene>
    <name evidence="2" type="ORF">SGN30_11475</name>
</gene>
<evidence type="ECO:0000313" key="2">
    <source>
        <dbReference type="EMBL" id="MDX4954031.1"/>
    </source>
</evidence>
<proteinExistence type="predicted"/>
<name>A0AAJ2V9S5_DELAC</name>